<proteinExistence type="predicted"/>
<gene>
    <name evidence="1" type="ORF">B5V51_10755</name>
</gene>
<organism evidence="1">
    <name type="scientific">Heliothis virescens</name>
    <name type="common">Tobacco budworm moth</name>
    <dbReference type="NCBI Taxonomy" id="7102"/>
    <lineage>
        <taxon>Eukaryota</taxon>
        <taxon>Metazoa</taxon>
        <taxon>Ecdysozoa</taxon>
        <taxon>Arthropoda</taxon>
        <taxon>Hexapoda</taxon>
        <taxon>Insecta</taxon>
        <taxon>Pterygota</taxon>
        <taxon>Neoptera</taxon>
        <taxon>Endopterygota</taxon>
        <taxon>Lepidoptera</taxon>
        <taxon>Glossata</taxon>
        <taxon>Ditrysia</taxon>
        <taxon>Noctuoidea</taxon>
        <taxon>Noctuidae</taxon>
        <taxon>Heliothinae</taxon>
        <taxon>Heliothis</taxon>
    </lineage>
</organism>
<evidence type="ECO:0000313" key="1">
    <source>
        <dbReference type="EMBL" id="PCG64382.1"/>
    </source>
</evidence>
<dbReference type="EMBL" id="NWSH01005171">
    <property type="protein sequence ID" value="PCG64382.1"/>
    <property type="molecule type" value="Genomic_DNA"/>
</dbReference>
<protein>
    <submittedName>
        <fullName evidence="1">Uncharacterized protein</fullName>
    </submittedName>
</protein>
<name>A0A2A4IZ07_HELVI</name>
<comment type="caution">
    <text evidence="1">The sequence shown here is derived from an EMBL/GenBank/DDBJ whole genome shotgun (WGS) entry which is preliminary data.</text>
</comment>
<reference evidence="1" key="1">
    <citation type="submission" date="2017-09" db="EMBL/GenBank/DDBJ databases">
        <title>Contemporary evolution of a Lepidopteran species, Heliothis virescens, in response to modern agricultural practices.</title>
        <authorList>
            <person name="Fritz M.L."/>
            <person name="Deyonke A.M."/>
            <person name="Papanicolaou A."/>
            <person name="Micinski S."/>
            <person name="Westbrook J."/>
            <person name="Gould F."/>
        </authorList>
    </citation>
    <scope>NUCLEOTIDE SEQUENCE [LARGE SCALE GENOMIC DNA]</scope>
    <source>
        <strain evidence="1">HvINT-</strain>
        <tissue evidence="1">Whole body</tissue>
    </source>
</reference>
<dbReference type="AlphaFoldDB" id="A0A2A4IZ07"/>
<accession>A0A2A4IZ07</accession>
<sequence length="421" mass="46695">MSSTSSSDCENCDCCQCAFSLDDNHNSYTCQYGKSSKTSRHVPMYSTMAHPLIYYAEVEREPYGKCDVCPERNGFANWLDNKYIEYLQESRQLRPCDLKPQPTTTIEPCPLPSSPTSGCIKSNTTSLTSNTPCNLRCSGRSRSLSSVCRERSLPKYIDTIPDTVQEGPKLQECPRIQECSKIQESPLKPQESPKSPCCVCHQEQILQVPSKSRAVDVWCQCPEEKVIPVNVETQYEPLISEPSSCIDMLRAPCLCITDTEYSPKPVKPLSKKTSKTVIAPKKASSVQGHRAKKLKLSNVSCQCPEENIVTVETPSQCRPDPCACCRNVCAPDGDVKEVSQVFGPKPIRRQSYSTVAINEVSCECTVKDVAIVNKVTRSLTCVANDAVQTSDHAICFEKCGPCPHPLFLTILCTDRVNNECF</sequence>